<evidence type="ECO:0000313" key="3">
    <source>
        <dbReference type="Proteomes" id="UP000319383"/>
    </source>
</evidence>
<evidence type="ECO:0000313" key="2">
    <source>
        <dbReference type="EMBL" id="QDU46581.1"/>
    </source>
</evidence>
<feature type="region of interest" description="Disordered" evidence="1">
    <location>
        <begin position="16"/>
        <end position="39"/>
    </location>
</feature>
<gene>
    <name evidence="2" type="ORF">Mal52_51020</name>
</gene>
<keyword evidence="3" id="KW-1185">Reference proteome</keyword>
<sequence length="39" mass="4428">MHALSKLPRAILQHRRRIVQQEHGSQANGHNDAEEGDNL</sequence>
<evidence type="ECO:0000256" key="1">
    <source>
        <dbReference type="SAM" id="MobiDB-lite"/>
    </source>
</evidence>
<name>A0A517ZVV3_9PLAN</name>
<protein>
    <submittedName>
        <fullName evidence="2">Uncharacterized protein</fullName>
    </submittedName>
</protein>
<reference evidence="2 3" key="1">
    <citation type="submission" date="2019-02" db="EMBL/GenBank/DDBJ databases">
        <title>Deep-cultivation of Planctomycetes and their phenomic and genomic characterization uncovers novel biology.</title>
        <authorList>
            <person name="Wiegand S."/>
            <person name="Jogler M."/>
            <person name="Boedeker C."/>
            <person name="Pinto D."/>
            <person name="Vollmers J."/>
            <person name="Rivas-Marin E."/>
            <person name="Kohn T."/>
            <person name="Peeters S.H."/>
            <person name="Heuer A."/>
            <person name="Rast P."/>
            <person name="Oberbeckmann S."/>
            <person name="Bunk B."/>
            <person name="Jeske O."/>
            <person name="Meyerdierks A."/>
            <person name="Storesund J.E."/>
            <person name="Kallscheuer N."/>
            <person name="Luecker S."/>
            <person name="Lage O.M."/>
            <person name="Pohl T."/>
            <person name="Merkel B.J."/>
            <person name="Hornburger P."/>
            <person name="Mueller R.-W."/>
            <person name="Bruemmer F."/>
            <person name="Labrenz M."/>
            <person name="Spormann A.M."/>
            <person name="Op den Camp H."/>
            <person name="Overmann J."/>
            <person name="Amann R."/>
            <person name="Jetten M.S.M."/>
            <person name="Mascher T."/>
            <person name="Medema M.H."/>
            <person name="Devos D.P."/>
            <person name="Kaster A.-K."/>
            <person name="Ovreas L."/>
            <person name="Rohde M."/>
            <person name="Galperin M.Y."/>
            <person name="Jogler C."/>
        </authorList>
    </citation>
    <scope>NUCLEOTIDE SEQUENCE [LARGE SCALE GENOMIC DNA]</scope>
    <source>
        <strain evidence="2 3">Mal52</strain>
    </source>
</reference>
<dbReference type="EMBL" id="CP036276">
    <property type="protein sequence ID" value="QDU46581.1"/>
    <property type="molecule type" value="Genomic_DNA"/>
</dbReference>
<dbReference type="AlphaFoldDB" id="A0A517ZVV3"/>
<organism evidence="2 3">
    <name type="scientific">Symmachiella dynata</name>
    <dbReference type="NCBI Taxonomy" id="2527995"/>
    <lineage>
        <taxon>Bacteria</taxon>
        <taxon>Pseudomonadati</taxon>
        <taxon>Planctomycetota</taxon>
        <taxon>Planctomycetia</taxon>
        <taxon>Planctomycetales</taxon>
        <taxon>Planctomycetaceae</taxon>
        <taxon>Symmachiella</taxon>
    </lineage>
</organism>
<proteinExistence type="predicted"/>
<dbReference type="Proteomes" id="UP000319383">
    <property type="component" value="Chromosome"/>
</dbReference>
<dbReference type="KEGG" id="sdyn:Mal52_51020"/>
<accession>A0A517ZVV3</accession>